<evidence type="ECO:0000256" key="9">
    <source>
        <dbReference type="ARBA" id="ARBA00045828"/>
    </source>
</evidence>
<feature type="transmembrane region" description="Helical" evidence="10">
    <location>
        <begin position="126"/>
        <end position="148"/>
    </location>
</feature>
<dbReference type="Proteomes" id="UP001217089">
    <property type="component" value="Unassembled WGS sequence"/>
</dbReference>
<evidence type="ECO:0000256" key="7">
    <source>
        <dbReference type="ARBA" id="ARBA00023136"/>
    </source>
</evidence>
<dbReference type="EMBL" id="JARBDR010000337">
    <property type="protein sequence ID" value="KAJ8315604.1"/>
    <property type="molecule type" value="Genomic_DNA"/>
</dbReference>
<feature type="transmembrane region" description="Helical" evidence="10">
    <location>
        <begin position="89"/>
        <end position="114"/>
    </location>
</feature>
<protein>
    <recommendedName>
        <fullName evidence="4">Membrane-bound transcription factor site-2 protease</fullName>
        <ecNumber evidence="3">3.4.24.85</ecNumber>
    </recommendedName>
    <alternativeName>
        <fullName evidence="8">Endopeptidase S2P</fullName>
    </alternativeName>
</protein>
<dbReference type="PRINTS" id="PR01000">
    <property type="entry name" value="SREBPS2PTASE"/>
</dbReference>
<dbReference type="Pfam" id="PF02163">
    <property type="entry name" value="Peptidase_M50"/>
    <property type="match status" value="1"/>
</dbReference>
<feature type="domain" description="Peptidase M50" evidence="11">
    <location>
        <begin position="133"/>
        <end position="437"/>
    </location>
</feature>
<comment type="subcellular location">
    <subcellularLocation>
        <location evidence="2">Endomembrane system</location>
        <topology evidence="2">Multi-pass membrane protein</topology>
    </subcellularLocation>
</comment>
<dbReference type="PANTHER" id="PTHR13325:SF3">
    <property type="entry name" value="MEMBRANE-BOUND TRANSCRIPTION FACTOR SITE-2 PROTEASE"/>
    <property type="match status" value="1"/>
</dbReference>
<feature type="transmembrane region" description="Helical" evidence="10">
    <location>
        <begin position="160"/>
        <end position="179"/>
    </location>
</feature>
<evidence type="ECO:0000259" key="11">
    <source>
        <dbReference type="Pfam" id="PF02163"/>
    </source>
</evidence>
<name>A0ABQ9FE79_TEGGR</name>
<evidence type="ECO:0000256" key="4">
    <source>
        <dbReference type="ARBA" id="ARBA00014400"/>
    </source>
</evidence>
<feature type="transmembrane region" description="Helical" evidence="10">
    <location>
        <begin position="20"/>
        <end position="39"/>
    </location>
</feature>
<dbReference type="InterPro" id="IPR001193">
    <property type="entry name" value="MBTPS2"/>
</dbReference>
<sequence>MFFLNISTWCVLRFKMLQTTWIALILGFWSSLYLLDAFLKTQKWSRRQYHDFQERTGLSVSICQFRWYSTWFNRTFLRLGQWKPNFMRLWFTVGVGFALLAMVLSMFLLTLLVINTFRKQPVDQQVLTPVVSYYLLTLLVCGILHEMGHALAAVREQVRVNGFGLFLLIIYPGAFVDLSTEHLQIVSPLRQLRIYCAGVWHNFVIVIIALIVLLILPALLFPFYTTSNAIVITQVSENSAVSGPRGLVAGDPVTSLSGCRVTSIDDWNTCIASSIKEESLGNCMSVDLIKEMDTSPKNLSDTAKSINCCNSTSNTHLCFKYHTRKSANNKYACLPARSTTDRLMCKFQSDCYIPKSEMSCVYPALDNQTKLLRVYHGHKPPLLFLGHPLDLHYSVILNVVPCYALDGQWISYAFIELGLRSTIPDKEVRGLIYTVIILYGTLLLFVNIGNGIQQISISPYMFLDKV</sequence>
<organism evidence="12 13">
    <name type="scientific">Tegillarca granosa</name>
    <name type="common">Malaysian cockle</name>
    <name type="synonym">Anadara granosa</name>
    <dbReference type="NCBI Taxonomy" id="220873"/>
    <lineage>
        <taxon>Eukaryota</taxon>
        <taxon>Metazoa</taxon>
        <taxon>Spiralia</taxon>
        <taxon>Lophotrochozoa</taxon>
        <taxon>Mollusca</taxon>
        <taxon>Bivalvia</taxon>
        <taxon>Autobranchia</taxon>
        <taxon>Pteriomorphia</taxon>
        <taxon>Arcoida</taxon>
        <taxon>Arcoidea</taxon>
        <taxon>Arcidae</taxon>
        <taxon>Tegillarca</taxon>
    </lineage>
</organism>
<gene>
    <name evidence="12" type="ORF">KUTeg_007754</name>
</gene>
<feature type="transmembrane region" description="Helical" evidence="10">
    <location>
        <begin position="199"/>
        <end position="224"/>
    </location>
</feature>
<dbReference type="EC" id="3.4.24.85" evidence="3"/>
<evidence type="ECO:0000313" key="13">
    <source>
        <dbReference type="Proteomes" id="UP001217089"/>
    </source>
</evidence>
<evidence type="ECO:0000256" key="2">
    <source>
        <dbReference type="ARBA" id="ARBA00004127"/>
    </source>
</evidence>
<reference evidence="12 13" key="1">
    <citation type="submission" date="2022-12" db="EMBL/GenBank/DDBJ databases">
        <title>Chromosome-level genome of Tegillarca granosa.</title>
        <authorList>
            <person name="Kim J."/>
        </authorList>
    </citation>
    <scope>NUCLEOTIDE SEQUENCE [LARGE SCALE GENOMIC DNA]</scope>
    <source>
        <strain evidence="12">Teg-2019</strain>
        <tissue evidence="12">Adductor muscle</tissue>
    </source>
</reference>
<comment type="function">
    <text evidence="9">Zinc metalloprotease that mediates intramembrane proteolysis of proteins such as ATF6, ATF6B, SREBF1/SREBP1 and SREBF2/SREBP2. Catalyzes the second step in the proteolytic activation of the sterol regulatory element-binding proteins (SREBPs) SREBF1/SREBP1 and SREBF2/SREBP2: cleaves SREBPs within the first transmembrane segment, thereby releasing the N-terminal segment with a portion of the transmembrane segment attached. Mature N-terminal SREBP fragments shuttle to the nucleus and activate gene transcription. Also mediates the second step in the proteolytic activation of the cyclic AMP-dependent transcription factor ATF-6 (ATF6 and ATF6B). Involved in intramembrane proteolysis during bone formation. In astrocytes and osteoblasts, upon DNA damage and ER stress, mediates the second step of the regulated intramembrane proteolytic activation of the transcription factor CREB3L1, leading to the inhibition of cell-cycle progression.</text>
</comment>
<comment type="caution">
    <text evidence="12">The sequence shown here is derived from an EMBL/GenBank/DDBJ whole genome shotgun (WGS) entry which is preliminary data.</text>
</comment>
<evidence type="ECO:0000256" key="10">
    <source>
        <dbReference type="SAM" id="Phobius"/>
    </source>
</evidence>
<keyword evidence="6 10" id="KW-1133">Transmembrane helix</keyword>
<feature type="transmembrane region" description="Helical" evidence="10">
    <location>
        <begin position="430"/>
        <end position="449"/>
    </location>
</feature>
<dbReference type="PANTHER" id="PTHR13325">
    <property type="entry name" value="PROTEASE M50 MEMBRANE-BOUND TRANSCRIPTION FACTOR SITE 2 PROTEASE"/>
    <property type="match status" value="1"/>
</dbReference>
<evidence type="ECO:0000256" key="3">
    <source>
        <dbReference type="ARBA" id="ARBA00012347"/>
    </source>
</evidence>
<evidence type="ECO:0000256" key="5">
    <source>
        <dbReference type="ARBA" id="ARBA00022692"/>
    </source>
</evidence>
<comment type="catalytic activity">
    <reaction evidence="1">
        <text>Cleaves several transcription factors that are type-2 transmembrane proteins within membrane-spanning domains. Known substrates include sterol regulatory element-binding protein (SREBP) -1, SREBP-2 and forms of the transcriptional activator ATF6. SREBP-2 is cleaved at the site 477-DRSRILL-|-CVLTFLCLSFNPLTSLLQWGGA-505. The residues Asn-Pro, 11 residues distal to the site of cleavage in the membrane-spanning domain, are important for cleavage by S2P endopeptidase. Replacement of either of these residues does not prevent cleavage, but there is no cleavage if both of these residues are replaced.</text>
        <dbReference type="EC" id="3.4.24.85"/>
    </reaction>
</comment>
<keyword evidence="7 10" id="KW-0472">Membrane</keyword>
<dbReference type="CDD" id="cd06775">
    <property type="entry name" value="cpPDZ_MBTPS2-like"/>
    <property type="match status" value="1"/>
</dbReference>
<evidence type="ECO:0000313" key="12">
    <source>
        <dbReference type="EMBL" id="KAJ8315604.1"/>
    </source>
</evidence>
<proteinExistence type="predicted"/>
<evidence type="ECO:0000256" key="6">
    <source>
        <dbReference type="ARBA" id="ARBA00022989"/>
    </source>
</evidence>
<keyword evidence="5 10" id="KW-0812">Transmembrane</keyword>
<accession>A0ABQ9FE79</accession>
<evidence type="ECO:0000256" key="1">
    <source>
        <dbReference type="ARBA" id="ARBA00001350"/>
    </source>
</evidence>
<dbReference type="InterPro" id="IPR008915">
    <property type="entry name" value="Peptidase_M50"/>
</dbReference>
<keyword evidence="13" id="KW-1185">Reference proteome</keyword>
<evidence type="ECO:0000256" key="8">
    <source>
        <dbReference type="ARBA" id="ARBA00032658"/>
    </source>
</evidence>